<comment type="catalytic activity">
    <reaction evidence="13">
        <text>N(6)-propanoyl-L-lysyl-[protein] + NAD(+) + H2O = 3''-O-propanoyl-ADP-D-ribose + nicotinamide + L-lysyl-[protein]</text>
        <dbReference type="Rhea" id="RHEA:23500"/>
        <dbReference type="Rhea" id="RHEA-COMP:9752"/>
        <dbReference type="Rhea" id="RHEA-COMP:13758"/>
        <dbReference type="ChEBI" id="CHEBI:15377"/>
        <dbReference type="ChEBI" id="CHEBI:17154"/>
        <dbReference type="ChEBI" id="CHEBI:29969"/>
        <dbReference type="ChEBI" id="CHEBI:57540"/>
        <dbReference type="ChEBI" id="CHEBI:138019"/>
        <dbReference type="ChEBI" id="CHEBI:145015"/>
    </reaction>
    <physiologicalReaction direction="left-to-right" evidence="13">
        <dbReference type="Rhea" id="RHEA:23501"/>
    </physiologicalReaction>
</comment>
<dbReference type="PROSITE" id="PS51980">
    <property type="entry name" value="OCEL"/>
    <property type="match status" value="1"/>
</dbReference>
<comment type="similarity">
    <text evidence="16">Belongs to the ELL/occludin family.</text>
</comment>
<comment type="catalytic activity">
    <reaction evidence="11">
        <text>N(6)-decanoyl-L-lysyl-[protein] + NAD(+) + H2O = 2''-O-decanoyl-ADP-D-ribose + nicotinamide + L-lysyl-[protein]</text>
        <dbReference type="Rhea" id="RHEA:70631"/>
        <dbReference type="Rhea" id="RHEA-COMP:9752"/>
        <dbReference type="Rhea" id="RHEA-COMP:17932"/>
        <dbReference type="ChEBI" id="CHEBI:15377"/>
        <dbReference type="ChEBI" id="CHEBI:17154"/>
        <dbReference type="ChEBI" id="CHEBI:29969"/>
        <dbReference type="ChEBI" id="CHEBI:57540"/>
        <dbReference type="ChEBI" id="CHEBI:143222"/>
        <dbReference type="ChEBI" id="CHEBI:189688"/>
    </reaction>
    <physiologicalReaction direction="left-to-right" evidence="11">
        <dbReference type="Rhea" id="RHEA:70632"/>
    </physiologicalReaction>
</comment>
<keyword evidence="7" id="KW-0520">NAD</keyword>
<dbReference type="InterPro" id="IPR003000">
    <property type="entry name" value="Sirtuin"/>
</dbReference>
<dbReference type="Pfam" id="PF02146">
    <property type="entry name" value="SIR2"/>
    <property type="match status" value="1"/>
</dbReference>
<keyword evidence="3" id="KW-0597">Phosphoprotein</keyword>
<feature type="compositionally biased region" description="Polar residues" evidence="18">
    <location>
        <begin position="389"/>
        <end position="401"/>
    </location>
</feature>
<dbReference type="GO" id="GO:0070403">
    <property type="term" value="F:NAD+ binding"/>
    <property type="evidence" value="ECO:0007669"/>
    <property type="project" value="InterPro"/>
</dbReference>
<dbReference type="Pfam" id="PF07303">
    <property type="entry name" value="Occludin_ELL"/>
    <property type="match status" value="1"/>
</dbReference>
<keyword evidence="5 15" id="KW-0479">Metal-binding</keyword>
<dbReference type="KEGG" id="dpte:113796377"/>
<dbReference type="GO" id="GO:0008023">
    <property type="term" value="C:transcription elongation factor complex"/>
    <property type="evidence" value="ECO:0007669"/>
    <property type="project" value="InterPro"/>
</dbReference>
<dbReference type="FunFam" id="2.20.28.200:FF:000002">
    <property type="entry name" value="NAD-dependent deacetylase sirtuin-7"/>
    <property type="match status" value="1"/>
</dbReference>
<dbReference type="GO" id="GO:0006368">
    <property type="term" value="P:transcription elongation by RNA polymerase II"/>
    <property type="evidence" value="ECO:0007669"/>
    <property type="project" value="InterPro"/>
</dbReference>
<evidence type="ECO:0000256" key="9">
    <source>
        <dbReference type="ARBA" id="ARBA00041832"/>
    </source>
</evidence>
<feature type="coiled-coil region" evidence="17">
    <location>
        <begin position="565"/>
        <end position="592"/>
    </location>
</feature>
<dbReference type="InterPro" id="IPR050134">
    <property type="entry name" value="NAD-dep_sirtuin_deacylases"/>
</dbReference>
<dbReference type="SUPFAM" id="SSF52467">
    <property type="entry name" value="DHS-like NAD/FAD-binding domain"/>
    <property type="match status" value="1"/>
</dbReference>
<accession>A0A6P6YAH5</accession>
<keyword evidence="17" id="KW-0175">Coiled coil</keyword>
<evidence type="ECO:0000259" key="20">
    <source>
        <dbReference type="PROSITE" id="PS51980"/>
    </source>
</evidence>
<organism evidence="21 22">
    <name type="scientific">Dermatophagoides pteronyssinus</name>
    <name type="common">European house dust mite</name>
    <dbReference type="NCBI Taxonomy" id="6956"/>
    <lineage>
        <taxon>Eukaryota</taxon>
        <taxon>Metazoa</taxon>
        <taxon>Ecdysozoa</taxon>
        <taxon>Arthropoda</taxon>
        <taxon>Chelicerata</taxon>
        <taxon>Arachnida</taxon>
        <taxon>Acari</taxon>
        <taxon>Acariformes</taxon>
        <taxon>Sarcoptiformes</taxon>
        <taxon>Astigmata</taxon>
        <taxon>Psoroptidia</taxon>
        <taxon>Analgoidea</taxon>
        <taxon>Pyroglyphidae</taxon>
        <taxon>Dermatophagoidinae</taxon>
        <taxon>Dermatophagoides</taxon>
    </lineage>
</organism>
<dbReference type="Gene3D" id="2.20.28.200">
    <property type="match status" value="1"/>
</dbReference>
<evidence type="ECO:0000256" key="7">
    <source>
        <dbReference type="ARBA" id="ARBA00023027"/>
    </source>
</evidence>
<dbReference type="OrthoDB" id="2919105at2759"/>
<name>A0A6P6YAH5_DERPT</name>
<dbReference type="RefSeq" id="XP_027202448.1">
    <property type="nucleotide sequence ID" value="XM_027346647.1"/>
</dbReference>
<evidence type="ECO:0000256" key="17">
    <source>
        <dbReference type="SAM" id="Coils"/>
    </source>
</evidence>
<feature type="domain" description="OCEL" evidence="20">
    <location>
        <begin position="529"/>
        <end position="639"/>
    </location>
</feature>
<dbReference type="GO" id="GO:0140861">
    <property type="term" value="P:DNA repair-dependent chromatin remodeling"/>
    <property type="evidence" value="ECO:0007669"/>
    <property type="project" value="UniProtKB-ARBA"/>
</dbReference>
<evidence type="ECO:0000256" key="15">
    <source>
        <dbReference type="PROSITE-ProRule" id="PRU00236"/>
    </source>
</evidence>
<keyword evidence="4" id="KW-0808">Transferase</keyword>
<reference evidence="22" key="1">
    <citation type="submission" date="2025-08" db="UniProtKB">
        <authorList>
            <consortium name="RefSeq"/>
        </authorList>
    </citation>
    <scope>IDENTIFICATION</scope>
    <source>
        <strain evidence="22">Airmid</strain>
    </source>
</reference>
<dbReference type="InterPro" id="IPR029035">
    <property type="entry name" value="DHS-like_NAD/FAD-binding_dom"/>
</dbReference>
<keyword evidence="6 15" id="KW-0862">Zinc</keyword>
<gene>
    <name evidence="22" type="primary">LOC113796377</name>
</gene>
<dbReference type="GO" id="GO:0097372">
    <property type="term" value="F:histone H3K18 deacetylase activity, NAD-dependent"/>
    <property type="evidence" value="ECO:0007669"/>
    <property type="project" value="TreeGrafter"/>
</dbReference>
<dbReference type="AlphaFoldDB" id="A0A6P6YAH5"/>
<dbReference type="InterPro" id="IPR010844">
    <property type="entry name" value="Occludin_ELL"/>
</dbReference>
<evidence type="ECO:0000259" key="19">
    <source>
        <dbReference type="PROSITE" id="PS50305"/>
    </source>
</evidence>
<dbReference type="GO" id="GO:0046872">
    <property type="term" value="F:metal ion binding"/>
    <property type="evidence" value="ECO:0007669"/>
    <property type="project" value="UniProtKB-KW"/>
</dbReference>
<evidence type="ECO:0000256" key="4">
    <source>
        <dbReference type="ARBA" id="ARBA00022679"/>
    </source>
</evidence>
<evidence type="ECO:0000256" key="6">
    <source>
        <dbReference type="ARBA" id="ARBA00022833"/>
    </source>
</evidence>
<comment type="cofactor">
    <cofactor evidence="1">
        <name>Zn(2+)</name>
        <dbReference type="ChEBI" id="CHEBI:29105"/>
    </cofactor>
</comment>
<keyword evidence="21" id="KW-1185">Reference proteome</keyword>
<dbReference type="InParanoid" id="A0A6P6YAH5"/>
<feature type="binding site" evidence="15">
    <location>
        <position position="756"/>
    </location>
    <ligand>
        <name>Zn(2+)</name>
        <dbReference type="ChEBI" id="CHEBI:29105"/>
    </ligand>
</feature>
<evidence type="ECO:0000256" key="14">
    <source>
        <dbReference type="ARBA" id="ARBA00052763"/>
    </source>
</evidence>
<sequence>MAATTIVEGTKLALNSSLELNKNHSVVFVKLTDSALKAIEDYTLAISKGNVSQTIKKPLIELQPNNSQGIITIPNNNDLQSSNDDDKKAQCFNFSIKDIQNDGGILECVRQTSMSMESLGKIMLRMQIHANDDVYQKTKVKMAVAAELESKKYNTKVIEFSGRKVKAKKPYTSNAGTKFTGTNNNNNNSSTSTTAGTKNSSLVRFNKFTNNSNGQSKSTIPAEHLRKVRDLLIQLLVTKSCNKPVELIPKVQERFKELPIDKQQIIHILNTIATFKEGIYQLNELAVAEEALQQFETEKRNGSTNVSITVNGGNINNNNSSISPFSDHSARSISSPNSLNTSPTTITLSIHKHSPYPNGVVTAKSSMKRSGPDFLTTTTGQKKFKSDNIGRSTTTAAKSTLNNQSAITASYSPFDKVNNHVEQPLQHESPDIARSQHASYLKSSSQFDAISQLMNGKPPPPPSSSSMSKESNNGHHHHHQQQSNHNHNPRHFGNGSGSMNSTPNSSPDSDISHIGNVASSDSSQNNDSDDYLSKYPKIKDMNQLIQYRRDFEAEFPEYKKLYDYVEGVARQFEELKERIQAKEEETHRKKRIQEILMKTPTDITKDEKDILKRYKNLVKLVQSQRKNQSLRKEREQEIEDDINTLRFKCSQLVELIRSSKHIVLYTGAGISTSASIPDYRGPNGVWTRIKNGHNTPDVNDLVFSEPTFTHMAIVSLVKQDIVKHVVSQNCDGLHLRSGIPANRLSEIHGNMYIEVCRNCKTSYIRSFDVTEKTALRRHETGRRCHRCPSNVGKLIDTIVHFGEKGKLKHPLQWEAAANEAQKADLIICMGSSLKILRKYACLWPRNKKTNKLVIINLQWTPKDSQATIKINGKCDMVMTELMTMLNIPVIPYEKDDDYVHRNSIPLRSDEEFTCNRIRLEQLFKNEIDYEKINTMQPAWFGKGVRKK</sequence>
<comment type="similarity">
    <text evidence="8">Belongs to the sirtuin family. Class IV subfamily.</text>
</comment>
<feature type="active site" description="Proton acceptor" evidence="15">
    <location>
        <position position="748"/>
    </location>
</feature>
<dbReference type="FunFam" id="3.40.50.1220:FF:000038">
    <property type="entry name" value="NAD-dependent protein deacetylase sirtuin-6 isoform X2"/>
    <property type="match status" value="1"/>
</dbReference>
<dbReference type="GO" id="GO:0010468">
    <property type="term" value="P:regulation of gene expression"/>
    <property type="evidence" value="ECO:0007669"/>
    <property type="project" value="UniProtKB-ARBA"/>
</dbReference>
<evidence type="ECO:0000313" key="21">
    <source>
        <dbReference type="Proteomes" id="UP000515146"/>
    </source>
</evidence>
<dbReference type="Gene3D" id="3.40.50.1220">
    <property type="entry name" value="TPP-binding domain"/>
    <property type="match status" value="1"/>
</dbReference>
<evidence type="ECO:0000256" key="1">
    <source>
        <dbReference type="ARBA" id="ARBA00001947"/>
    </source>
</evidence>
<feature type="binding site" evidence="15">
    <location>
        <position position="784"/>
    </location>
    <ligand>
        <name>Zn(2+)</name>
        <dbReference type="ChEBI" id="CHEBI:29105"/>
    </ligand>
</feature>
<feature type="compositionally biased region" description="Polar residues" evidence="18">
    <location>
        <begin position="497"/>
        <end position="509"/>
    </location>
</feature>
<feature type="binding site" evidence="15">
    <location>
        <position position="787"/>
    </location>
    <ligand>
        <name>Zn(2+)</name>
        <dbReference type="ChEBI" id="CHEBI:29105"/>
    </ligand>
</feature>
<evidence type="ECO:0000256" key="10">
    <source>
        <dbReference type="ARBA" id="ARBA00043038"/>
    </source>
</evidence>
<evidence type="ECO:0000256" key="18">
    <source>
        <dbReference type="SAM" id="MobiDB-lite"/>
    </source>
</evidence>
<dbReference type="InterPro" id="IPR019464">
    <property type="entry name" value="ELL_N"/>
</dbReference>
<feature type="domain" description="Deacetylase sirtuin-type" evidence="19">
    <location>
        <begin position="642"/>
        <end position="920"/>
    </location>
</feature>
<dbReference type="EC" id="2.3.1.286" evidence="2"/>
<comment type="catalytic activity">
    <reaction evidence="14">
        <text>N(6)-glutaryl-L-lysyl-[protein] + NAD(+) + H2O = 2''-O-glutaryl-ADP-D-ribose + nicotinamide + L-lysyl-[protein]</text>
        <dbReference type="Rhea" id="RHEA:47664"/>
        <dbReference type="Rhea" id="RHEA-COMP:9752"/>
        <dbReference type="Rhea" id="RHEA-COMP:11875"/>
        <dbReference type="ChEBI" id="CHEBI:15377"/>
        <dbReference type="ChEBI" id="CHEBI:17154"/>
        <dbReference type="ChEBI" id="CHEBI:29969"/>
        <dbReference type="ChEBI" id="CHEBI:57540"/>
        <dbReference type="ChEBI" id="CHEBI:87828"/>
        <dbReference type="ChEBI" id="CHEBI:87829"/>
    </reaction>
    <physiologicalReaction direction="left-to-right" evidence="14">
        <dbReference type="Rhea" id="RHEA:47665"/>
    </physiologicalReaction>
</comment>
<evidence type="ECO:0000256" key="3">
    <source>
        <dbReference type="ARBA" id="ARBA00022553"/>
    </source>
</evidence>
<evidence type="ECO:0000256" key="8">
    <source>
        <dbReference type="ARBA" id="ARBA00038170"/>
    </source>
</evidence>
<dbReference type="Pfam" id="PF10390">
    <property type="entry name" value="ELL"/>
    <property type="match status" value="1"/>
</dbReference>
<feature type="region of interest" description="Disordered" evidence="18">
    <location>
        <begin position="348"/>
        <end position="401"/>
    </location>
</feature>
<proteinExistence type="inferred from homology"/>
<dbReference type="PANTHER" id="PTHR11085">
    <property type="entry name" value="NAD-DEPENDENT PROTEIN DEACYLASE SIRTUIN-5, MITOCHONDRIAL-RELATED"/>
    <property type="match status" value="1"/>
</dbReference>
<evidence type="ECO:0000256" key="11">
    <source>
        <dbReference type="ARBA" id="ARBA00050237"/>
    </source>
</evidence>
<dbReference type="Proteomes" id="UP000515146">
    <property type="component" value="Unplaced"/>
</dbReference>
<dbReference type="PROSITE" id="PS50305">
    <property type="entry name" value="SIRTUIN"/>
    <property type="match status" value="1"/>
</dbReference>
<feature type="binding site" evidence="15">
    <location>
        <position position="759"/>
    </location>
    <ligand>
        <name>Zn(2+)</name>
        <dbReference type="ChEBI" id="CHEBI:29105"/>
    </ligand>
</feature>
<dbReference type="InterPro" id="IPR026590">
    <property type="entry name" value="Ssirtuin_cat_dom"/>
</dbReference>
<dbReference type="PANTHER" id="PTHR11085:SF1">
    <property type="entry name" value="NAD-DEPENDENT PROTEIN DEACETYLASE SIRTUIN-7"/>
    <property type="match status" value="1"/>
</dbReference>
<evidence type="ECO:0000256" key="16">
    <source>
        <dbReference type="PROSITE-ProRule" id="PRU01324"/>
    </source>
</evidence>
<dbReference type="Gene3D" id="6.10.140.340">
    <property type="match status" value="1"/>
</dbReference>
<evidence type="ECO:0000256" key="12">
    <source>
        <dbReference type="ARBA" id="ARBA00051105"/>
    </source>
</evidence>
<evidence type="ECO:0000256" key="5">
    <source>
        <dbReference type="ARBA" id="ARBA00022723"/>
    </source>
</evidence>
<dbReference type="GO" id="GO:0000785">
    <property type="term" value="C:chromatin"/>
    <property type="evidence" value="ECO:0007669"/>
    <property type="project" value="TreeGrafter"/>
</dbReference>
<protein>
    <recommendedName>
        <fullName evidence="2">protein acetyllysine N-acetyltransferase</fullName>
        <ecNumber evidence="2">2.3.1.286</ecNumber>
    </recommendedName>
    <alternativeName>
        <fullName evidence="10">Regulatory protein SIR2 homolog 7</fullName>
    </alternativeName>
    <alternativeName>
        <fullName evidence="9">SIR2-like protein 7</fullName>
    </alternativeName>
</protein>
<dbReference type="SUPFAM" id="SSF144292">
    <property type="entry name" value="occludin/ELL-like"/>
    <property type="match status" value="1"/>
</dbReference>
<evidence type="ECO:0000313" key="22">
    <source>
        <dbReference type="RefSeq" id="XP_027202448.1"/>
    </source>
</evidence>
<dbReference type="GO" id="GO:0035861">
    <property type="term" value="C:site of double-strand break"/>
    <property type="evidence" value="ECO:0007669"/>
    <property type="project" value="UniProtKB-ARBA"/>
</dbReference>
<feature type="region of interest" description="Disordered" evidence="18">
    <location>
        <begin position="451"/>
        <end position="534"/>
    </location>
</feature>
<evidence type="ECO:0000256" key="13">
    <source>
        <dbReference type="ARBA" id="ARBA00051399"/>
    </source>
</evidence>
<comment type="catalytic activity">
    <reaction evidence="12">
        <text>N(6)-succinyl-L-lysyl-[protein] + NAD(+) + H2O = 2''-O-succinyl-ADP-D-ribose + nicotinamide + L-lysyl-[protein]</text>
        <dbReference type="Rhea" id="RHEA:47668"/>
        <dbReference type="Rhea" id="RHEA-COMP:9752"/>
        <dbReference type="Rhea" id="RHEA-COMP:11877"/>
        <dbReference type="ChEBI" id="CHEBI:15377"/>
        <dbReference type="ChEBI" id="CHEBI:17154"/>
        <dbReference type="ChEBI" id="CHEBI:29969"/>
        <dbReference type="ChEBI" id="CHEBI:57540"/>
        <dbReference type="ChEBI" id="CHEBI:87830"/>
        <dbReference type="ChEBI" id="CHEBI:87832"/>
    </reaction>
    <physiologicalReaction direction="left-to-right" evidence="12">
        <dbReference type="Rhea" id="RHEA:47669"/>
    </physiologicalReaction>
</comment>
<feature type="region of interest" description="Disordered" evidence="18">
    <location>
        <begin position="174"/>
        <end position="197"/>
    </location>
</feature>
<evidence type="ECO:0000256" key="2">
    <source>
        <dbReference type="ARBA" id="ARBA00012928"/>
    </source>
</evidence>